<dbReference type="Proteomes" id="UP000824081">
    <property type="component" value="Unassembled WGS sequence"/>
</dbReference>
<accession>A0A9D1SG34</accession>
<organism evidence="1 2">
    <name type="scientific">Candidatus Scatosoma pullistercoris</name>
    <dbReference type="NCBI Taxonomy" id="2840934"/>
    <lineage>
        <taxon>Bacteria</taxon>
        <taxon>Bacillati</taxon>
        <taxon>Bacillota</taxon>
        <taxon>Clostridia</taxon>
        <taxon>Candidatus Scatosoma</taxon>
    </lineage>
</organism>
<comment type="caution">
    <text evidence="1">The sequence shown here is derived from an EMBL/GenBank/DDBJ whole genome shotgun (WGS) entry which is preliminary data.</text>
</comment>
<dbReference type="EMBL" id="DVMZ01000088">
    <property type="protein sequence ID" value="HIU59119.1"/>
    <property type="molecule type" value="Genomic_DNA"/>
</dbReference>
<protein>
    <submittedName>
        <fullName evidence="1">Uncharacterized protein</fullName>
    </submittedName>
</protein>
<name>A0A9D1SG34_9FIRM</name>
<proteinExistence type="predicted"/>
<reference evidence="1" key="1">
    <citation type="submission" date="2020-10" db="EMBL/GenBank/DDBJ databases">
        <authorList>
            <person name="Gilroy R."/>
        </authorList>
    </citation>
    <scope>NUCLEOTIDE SEQUENCE</scope>
    <source>
        <strain evidence="1">11687</strain>
    </source>
</reference>
<evidence type="ECO:0000313" key="1">
    <source>
        <dbReference type="EMBL" id="HIU59119.1"/>
    </source>
</evidence>
<reference evidence="1" key="2">
    <citation type="journal article" date="2021" name="PeerJ">
        <title>Extensive microbial diversity within the chicken gut microbiome revealed by metagenomics and culture.</title>
        <authorList>
            <person name="Gilroy R."/>
            <person name="Ravi A."/>
            <person name="Getino M."/>
            <person name="Pursley I."/>
            <person name="Horton D.L."/>
            <person name="Alikhan N.F."/>
            <person name="Baker D."/>
            <person name="Gharbi K."/>
            <person name="Hall N."/>
            <person name="Watson M."/>
            <person name="Adriaenssens E.M."/>
            <person name="Foster-Nyarko E."/>
            <person name="Jarju S."/>
            <person name="Secka A."/>
            <person name="Antonio M."/>
            <person name="Oren A."/>
            <person name="Chaudhuri R.R."/>
            <person name="La Ragione R."/>
            <person name="Hildebrand F."/>
            <person name="Pallen M.J."/>
        </authorList>
    </citation>
    <scope>NUCLEOTIDE SEQUENCE</scope>
    <source>
        <strain evidence="1">11687</strain>
    </source>
</reference>
<evidence type="ECO:0000313" key="2">
    <source>
        <dbReference type="Proteomes" id="UP000824081"/>
    </source>
</evidence>
<gene>
    <name evidence="1" type="ORF">IAC57_03350</name>
</gene>
<dbReference type="AlphaFoldDB" id="A0A9D1SG34"/>
<sequence>MKIYFLSSRPCALMLGGVFFGMTDRFERFAEIEPKDNVFAEFIPEGALPVGFFLTEKLRFSPPEHCEVYLLRDGIAVYVRDFPPSDFSLKIIAQERFVGNLATVFRQGNVQLSLETAKGFSVSPLSDDFDPCSVQFESGLFFLRGQNALAVFTADGKCALNEQVTSFQIENNTLSATLPLSDSRHRRAECSWALTEEGCFRTSFRILETGEAGAEETVREELLPYAFFESVLIGADFAQMLNDELREKADHIRAFLGDFCSVTLTKDPATCGLVRKKKDRLYELRYFTAVVRDGKIADIRG</sequence>